<name>A0A377LTD5_ENTCL</name>
<proteinExistence type="predicted"/>
<accession>A0A377LTD5</accession>
<dbReference type="EMBL" id="UGJB01000004">
    <property type="protein sequence ID" value="STQ08721.1"/>
    <property type="molecule type" value="Genomic_DNA"/>
</dbReference>
<evidence type="ECO:0000313" key="2">
    <source>
        <dbReference type="Proteomes" id="UP000255106"/>
    </source>
</evidence>
<organism evidence="1 2">
    <name type="scientific">Enterobacter cloacae</name>
    <dbReference type="NCBI Taxonomy" id="550"/>
    <lineage>
        <taxon>Bacteria</taxon>
        <taxon>Pseudomonadati</taxon>
        <taxon>Pseudomonadota</taxon>
        <taxon>Gammaproteobacteria</taxon>
        <taxon>Enterobacterales</taxon>
        <taxon>Enterobacteriaceae</taxon>
        <taxon>Enterobacter</taxon>
        <taxon>Enterobacter cloacae complex</taxon>
    </lineage>
</organism>
<sequence>MLNNQYRFDSCSRERKTCLLMSLDLNGDGKPEAVIYQFSDRTIVVYTQTGTGWKLAGDTWKMPDGLSREELERAVQQGKVKPL</sequence>
<protein>
    <submittedName>
        <fullName evidence="1">Putative inner membrane protein</fullName>
    </submittedName>
</protein>
<reference evidence="1 2" key="1">
    <citation type="submission" date="2018-06" db="EMBL/GenBank/DDBJ databases">
        <authorList>
            <consortium name="Pathogen Informatics"/>
            <person name="Doyle S."/>
        </authorList>
    </citation>
    <scope>NUCLEOTIDE SEQUENCE [LARGE SCALE GENOMIC DNA]</scope>
    <source>
        <strain evidence="1 2">NCTC10005</strain>
    </source>
</reference>
<gene>
    <name evidence="1" type="ORF">NCTC10005_01407</name>
</gene>
<dbReference type="AlphaFoldDB" id="A0A377LTD5"/>
<dbReference type="Proteomes" id="UP000255106">
    <property type="component" value="Unassembled WGS sequence"/>
</dbReference>
<evidence type="ECO:0000313" key="1">
    <source>
        <dbReference type="EMBL" id="STQ08721.1"/>
    </source>
</evidence>